<feature type="compositionally biased region" description="Basic and acidic residues" evidence="1">
    <location>
        <begin position="69"/>
        <end position="89"/>
    </location>
</feature>
<evidence type="ECO:0000313" key="2">
    <source>
        <dbReference type="EMBL" id="SFI85923.1"/>
    </source>
</evidence>
<evidence type="ECO:0000256" key="1">
    <source>
        <dbReference type="SAM" id="MobiDB-lite"/>
    </source>
</evidence>
<reference evidence="3" key="1">
    <citation type="submission" date="2016-10" db="EMBL/GenBank/DDBJ databases">
        <authorList>
            <person name="Varghese N."/>
            <person name="Submissions S."/>
        </authorList>
    </citation>
    <scope>NUCLEOTIDE SEQUENCE [LARGE SCALE GENOMIC DNA]</scope>
    <source>
        <strain evidence="3">XBD1002</strain>
    </source>
</reference>
<proteinExistence type="predicted"/>
<name>A0A1I3LMJ2_9SPIR</name>
<dbReference type="AlphaFoldDB" id="A0A1I3LMJ2"/>
<keyword evidence="3" id="KW-1185">Reference proteome</keyword>
<dbReference type="Proteomes" id="UP000182737">
    <property type="component" value="Unassembled WGS sequence"/>
</dbReference>
<protein>
    <submittedName>
        <fullName evidence="2">Uncharacterized protein</fullName>
    </submittedName>
</protein>
<feature type="region of interest" description="Disordered" evidence="1">
    <location>
        <begin position="67"/>
        <end position="89"/>
    </location>
</feature>
<organism evidence="2 3">
    <name type="scientific">Treponema bryantii</name>
    <dbReference type="NCBI Taxonomy" id="163"/>
    <lineage>
        <taxon>Bacteria</taxon>
        <taxon>Pseudomonadati</taxon>
        <taxon>Spirochaetota</taxon>
        <taxon>Spirochaetia</taxon>
        <taxon>Spirochaetales</taxon>
        <taxon>Treponemataceae</taxon>
        <taxon>Treponema</taxon>
    </lineage>
</organism>
<gene>
    <name evidence="2" type="ORF">SAMN04487775_10780</name>
</gene>
<sequence length="89" mass="9697">MGKVGELILGLCKQSINDGDYVTPEEIAKHLNASGYKTTRGTPYKEQGNQGIGGIISKEIGDMFNTPGREQDGHIMQESIRGKNGEKLF</sequence>
<dbReference type="EMBL" id="FORI01000007">
    <property type="protein sequence ID" value="SFI85923.1"/>
    <property type="molecule type" value="Genomic_DNA"/>
</dbReference>
<evidence type="ECO:0000313" key="3">
    <source>
        <dbReference type="Proteomes" id="UP000182737"/>
    </source>
</evidence>
<accession>A0A1I3LMJ2</accession>